<feature type="region of interest" description="Disordered" evidence="10">
    <location>
        <begin position="32"/>
        <end position="85"/>
    </location>
</feature>
<dbReference type="InterPro" id="IPR000089">
    <property type="entry name" value="Biotin_lipoyl"/>
</dbReference>
<dbReference type="EMBL" id="JAFLNL010000001">
    <property type="protein sequence ID" value="MBO0352677.1"/>
    <property type="molecule type" value="Genomic_DNA"/>
</dbReference>
<gene>
    <name evidence="12" type="primary">accB</name>
    <name evidence="12" type="ORF">J0656_01510</name>
</gene>
<dbReference type="PRINTS" id="PR01071">
    <property type="entry name" value="ACOABIOTINCC"/>
</dbReference>
<dbReference type="InterPro" id="IPR011053">
    <property type="entry name" value="Single_hybrid_motif"/>
</dbReference>
<evidence type="ECO:0000259" key="11">
    <source>
        <dbReference type="PROSITE" id="PS50968"/>
    </source>
</evidence>
<feature type="domain" description="Lipoyl-binding" evidence="11">
    <location>
        <begin position="86"/>
        <end position="162"/>
    </location>
</feature>
<accession>A0ABS3G256</accession>
<dbReference type="PROSITE" id="PS00188">
    <property type="entry name" value="BIOTIN"/>
    <property type="match status" value="1"/>
</dbReference>
<comment type="caution">
    <text evidence="12">The sequence shown here is derived from an EMBL/GenBank/DDBJ whole genome shotgun (WGS) entry which is preliminary data.</text>
</comment>
<evidence type="ECO:0000313" key="13">
    <source>
        <dbReference type="Proteomes" id="UP000664044"/>
    </source>
</evidence>
<dbReference type="PANTHER" id="PTHR45266:SF3">
    <property type="entry name" value="OXALOACETATE DECARBOXYLASE ALPHA CHAIN"/>
    <property type="match status" value="1"/>
</dbReference>
<keyword evidence="7 9" id="KW-0275">Fatty acid biosynthesis</keyword>
<reference evidence="12 13" key="1">
    <citation type="submission" date="2021-03" db="EMBL/GenBank/DDBJ databases">
        <title>Muricauda lutimaris sp. nov. and Muricauda ruestringensis sp. nov, two marine members of the Flavobacteriaceae isolated from deep sea sediments of Western Pacific.</title>
        <authorList>
            <person name="Zhao S."/>
            <person name="Liu R."/>
        </authorList>
    </citation>
    <scope>NUCLEOTIDE SEQUENCE [LARGE SCALE GENOMIC DNA]</scope>
    <source>
        <strain evidence="12 13">BC31-1-A7</strain>
    </source>
</reference>
<evidence type="ECO:0000313" key="12">
    <source>
        <dbReference type="EMBL" id="MBO0352677.1"/>
    </source>
</evidence>
<sequence length="164" mass="17515">MDIKEIQSLIKFVAKSGASEVKLEMEDIKITIRTGSAGSGSPETTIVQQIPVPQTAAAPAAQAPAAQEAPAQTPSEPKKADDDSKYITIKSPIIGTFYRKPSPDKPAFVEVGTSIKKGDVLCVIEAMKLFNDIESEVSGKIVKILVDDSSPVEFDQPLFLVDPS</sequence>
<keyword evidence="4 9" id="KW-0444">Lipid biosynthesis</keyword>
<dbReference type="Proteomes" id="UP000664044">
    <property type="component" value="Unassembled WGS sequence"/>
</dbReference>
<evidence type="ECO:0000256" key="5">
    <source>
        <dbReference type="ARBA" id="ARBA00022832"/>
    </source>
</evidence>
<dbReference type="InterPro" id="IPR001882">
    <property type="entry name" value="Biotin_BS"/>
</dbReference>
<dbReference type="InterPro" id="IPR050709">
    <property type="entry name" value="Biotin_Carboxyl_Carrier/Decarb"/>
</dbReference>
<dbReference type="RefSeq" id="WP_207031003.1">
    <property type="nucleotide sequence ID" value="NZ_CP159476.1"/>
</dbReference>
<evidence type="ECO:0000256" key="4">
    <source>
        <dbReference type="ARBA" id="ARBA00022516"/>
    </source>
</evidence>
<evidence type="ECO:0000256" key="2">
    <source>
        <dbReference type="ARBA" id="ARBA00005194"/>
    </source>
</evidence>
<protein>
    <recommendedName>
        <fullName evidence="3 9">Biotin carboxyl carrier protein of acetyl-CoA carboxylase</fullName>
    </recommendedName>
</protein>
<keyword evidence="13" id="KW-1185">Reference proteome</keyword>
<feature type="compositionally biased region" description="Polar residues" evidence="10">
    <location>
        <begin position="33"/>
        <end position="47"/>
    </location>
</feature>
<dbReference type="Gene3D" id="2.40.50.100">
    <property type="match status" value="1"/>
</dbReference>
<comment type="pathway">
    <text evidence="2 9">Lipid metabolism; fatty acid biosynthesis.</text>
</comment>
<dbReference type="NCBIfam" id="TIGR00531">
    <property type="entry name" value="BCCP"/>
    <property type="match status" value="1"/>
</dbReference>
<feature type="compositionally biased region" description="Low complexity" evidence="10">
    <location>
        <begin position="48"/>
        <end position="74"/>
    </location>
</feature>
<dbReference type="PANTHER" id="PTHR45266">
    <property type="entry name" value="OXALOACETATE DECARBOXYLASE ALPHA CHAIN"/>
    <property type="match status" value="1"/>
</dbReference>
<evidence type="ECO:0000256" key="1">
    <source>
        <dbReference type="ARBA" id="ARBA00003761"/>
    </source>
</evidence>
<keyword evidence="8 9" id="KW-0092">Biotin</keyword>
<evidence type="ECO:0000256" key="9">
    <source>
        <dbReference type="RuleBase" id="RU364072"/>
    </source>
</evidence>
<organism evidence="12 13">
    <name type="scientific">Flagellimonas aurea</name>
    <dbReference type="NCBI Taxonomy" id="2915619"/>
    <lineage>
        <taxon>Bacteria</taxon>
        <taxon>Pseudomonadati</taxon>
        <taxon>Bacteroidota</taxon>
        <taxon>Flavobacteriia</taxon>
        <taxon>Flavobacteriales</taxon>
        <taxon>Flavobacteriaceae</taxon>
        <taxon>Flagellimonas</taxon>
    </lineage>
</organism>
<evidence type="ECO:0000256" key="6">
    <source>
        <dbReference type="ARBA" id="ARBA00023098"/>
    </source>
</evidence>
<dbReference type="SUPFAM" id="SSF51230">
    <property type="entry name" value="Single hybrid motif"/>
    <property type="match status" value="1"/>
</dbReference>
<proteinExistence type="predicted"/>
<dbReference type="Pfam" id="PF00364">
    <property type="entry name" value="Biotin_lipoyl"/>
    <property type="match status" value="1"/>
</dbReference>
<dbReference type="InterPro" id="IPR001249">
    <property type="entry name" value="AcCoA_biotinCC"/>
</dbReference>
<evidence type="ECO:0000256" key="8">
    <source>
        <dbReference type="ARBA" id="ARBA00023267"/>
    </source>
</evidence>
<keyword evidence="6 9" id="KW-0443">Lipid metabolism</keyword>
<dbReference type="PROSITE" id="PS50968">
    <property type="entry name" value="BIOTINYL_LIPOYL"/>
    <property type="match status" value="1"/>
</dbReference>
<dbReference type="NCBIfam" id="NF005457">
    <property type="entry name" value="PRK07051.1"/>
    <property type="match status" value="1"/>
</dbReference>
<evidence type="ECO:0000256" key="10">
    <source>
        <dbReference type="SAM" id="MobiDB-lite"/>
    </source>
</evidence>
<dbReference type="CDD" id="cd06850">
    <property type="entry name" value="biotinyl_domain"/>
    <property type="match status" value="1"/>
</dbReference>
<evidence type="ECO:0000256" key="3">
    <source>
        <dbReference type="ARBA" id="ARBA00017562"/>
    </source>
</evidence>
<keyword evidence="5 9" id="KW-0276">Fatty acid metabolism</keyword>
<name>A0ABS3G256_9FLAO</name>
<comment type="function">
    <text evidence="1 9">This protein is a component of the acetyl coenzyme A carboxylase complex; first, biotin carboxylase catalyzes the carboxylation of the carrier protein and then the transcarboxylase transfers the carboxyl group to form malonyl-CoA.</text>
</comment>
<feature type="compositionally biased region" description="Basic and acidic residues" evidence="10">
    <location>
        <begin position="76"/>
        <end position="85"/>
    </location>
</feature>
<evidence type="ECO:0000256" key="7">
    <source>
        <dbReference type="ARBA" id="ARBA00023160"/>
    </source>
</evidence>